<gene>
    <name evidence="2" type="ORF">A2127_01720</name>
</gene>
<feature type="domain" description="Gfo/Idh/MocA-like oxidoreductase N-terminal" evidence="1">
    <location>
        <begin position="5"/>
        <end position="112"/>
    </location>
</feature>
<protein>
    <recommendedName>
        <fullName evidence="1">Gfo/Idh/MocA-like oxidoreductase N-terminal domain-containing protein</fullName>
    </recommendedName>
</protein>
<dbReference type="Gene3D" id="3.40.50.720">
    <property type="entry name" value="NAD(P)-binding Rossmann-like Domain"/>
    <property type="match status" value="1"/>
</dbReference>
<dbReference type="GO" id="GO:0000166">
    <property type="term" value="F:nucleotide binding"/>
    <property type="evidence" value="ECO:0007669"/>
    <property type="project" value="InterPro"/>
</dbReference>
<dbReference type="PANTHER" id="PTHR43377:SF1">
    <property type="entry name" value="BILIVERDIN REDUCTASE A"/>
    <property type="match status" value="1"/>
</dbReference>
<dbReference type="EMBL" id="MFKI01000031">
    <property type="protein sequence ID" value="OGG38040.1"/>
    <property type="molecule type" value="Genomic_DNA"/>
</dbReference>
<sequence>MGSMRIIQVGNGNVAKMHRECFAEKATVIAVIEINLVKRKQAEEEGFPAFSDIASLPLGLLKEVDLWDICVPDESHYPMMKKLLQMGFEKILVEKPICQPSQIPEMRKLLKRFSNAKICTEDTYASSLVVEIIRKICEKYQVFHPSIVMEQSKNRMQDIVNGRFIDEELGVFALEVPHSLTAITATGDKRSPAVIQNVSLEDMKLPSGKILPRQGKGRIVYRTEDDCEVTILSAMDGDILHPLQETYTPTTIPFGDPTRYRIMVLEDGPYKIIGQFEPIPGWPRYKGQVLIYKDGVMINRIEVEDKPMNRHIAKAIRYFEGEEKNPAPPLEALSLVIFLSEAIKRLGP</sequence>
<dbReference type="PANTHER" id="PTHR43377">
    <property type="entry name" value="BILIVERDIN REDUCTASE A"/>
    <property type="match status" value="1"/>
</dbReference>
<accession>A0A1F6BMA7</accession>
<dbReference type="InterPro" id="IPR036291">
    <property type="entry name" value="NAD(P)-bd_dom_sf"/>
</dbReference>
<evidence type="ECO:0000313" key="3">
    <source>
        <dbReference type="Proteomes" id="UP000179324"/>
    </source>
</evidence>
<evidence type="ECO:0000313" key="2">
    <source>
        <dbReference type="EMBL" id="OGG38040.1"/>
    </source>
</evidence>
<dbReference type="AlphaFoldDB" id="A0A1F6BMA7"/>
<organism evidence="2 3">
    <name type="scientific">Candidatus Jorgensenbacteria bacterium GWC1_48_12</name>
    <dbReference type="NCBI Taxonomy" id="1798469"/>
    <lineage>
        <taxon>Bacteria</taxon>
        <taxon>Candidatus Joergenseniibacteriota</taxon>
    </lineage>
</organism>
<comment type="caution">
    <text evidence="2">The sequence shown here is derived from an EMBL/GenBank/DDBJ whole genome shotgun (WGS) entry which is preliminary data.</text>
</comment>
<name>A0A1F6BMA7_9BACT</name>
<dbReference type="InterPro" id="IPR000683">
    <property type="entry name" value="Gfo/Idh/MocA-like_OxRdtase_N"/>
</dbReference>
<proteinExistence type="predicted"/>
<dbReference type="Proteomes" id="UP000179324">
    <property type="component" value="Unassembled WGS sequence"/>
</dbReference>
<dbReference type="SUPFAM" id="SSF51735">
    <property type="entry name" value="NAD(P)-binding Rossmann-fold domains"/>
    <property type="match status" value="1"/>
</dbReference>
<dbReference type="Pfam" id="PF01408">
    <property type="entry name" value="GFO_IDH_MocA"/>
    <property type="match status" value="1"/>
</dbReference>
<evidence type="ECO:0000259" key="1">
    <source>
        <dbReference type="Pfam" id="PF01408"/>
    </source>
</evidence>
<dbReference type="InterPro" id="IPR051450">
    <property type="entry name" value="Gfo/Idh/MocA_Oxidoreductases"/>
</dbReference>
<reference evidence="2 3" key="1">
    <citation type="journal article" date="2016" name="Nat. Commun.">
        <title>Thousands of microbial genomes shed light on interconnected biogeochemical processes in an aquifer system.</title>
        <authorList>
            <person name="Anantharaman K."/>
            <person name="Brown C.T."/>
            <person name="Hug L.A."/>
            <person name="Sharon I."/>
            <person name="Castelle C.J."/>
            <person name="Probst A.J."/>
            <person name="Thomas B.C."/>
            <person name="Singh A."/>
            <person name="Wilkins M.J."/>
            <person name="Karaoz U."/>
            <person name="Brodie E.L."/>
            <person name="Williams K.H."/>
            <person name="Hubbard S.S."/>
            <person name="Banfield J.F."/>
        </authorList>
    </citation>
    <scope>NUCLEOTIDE SEQUENCE [LARGE SCALE GENOMIC DNA]</scope>
</reference>